<dbReference type="EMBL" id="AP019782">
    <property type="protein sequence ID" value="BBL69707.1"/>
    <property type="molecule type" value="Genomic_DNA"/>
</dbReference>
<proteinExistence type="predicted"/>
<reference evidence="1" key="1">
    <citation type="submission" date="2019-06" db="EMBL/GenBank/DDBJ databases">
        <title>Complete genome sequence of Methylogaea oryzae strain JCM16910.</title>
        <authorList>
            <person name="Asakawa S."/>
        </authorList>
    </citation>
    <scope>NUCLEOTIDE SEQUENCE</scope>
    <source>
        <strain evidence="1">E10</strain>
    </source>
</reference>
<dbReference type="Proteomes" id="UP000824988">
    <property type="component" value="Chromosome"/>
</dbReference>
<protein>
    <submittedName>
        <fullName evidence="1">Uncharacterized protein</fullName>
    </submittedName>
</protein>
<accession>A0A8D4VM90</accession>
<name>A0A8D4VM90_9GAMM</name>
<keyword evidence="2" id="KW-1185">Reference proteome</keyword>
<evidence type="ECO:0000313" key="1">
    <source>
        <dbReference type="EMBL" id="BBL69707.1"/>
    </source>
</evidence>
<dbReference type="KEGG" id="moz:MoryE10_03130"/>
<organism evidence="1 2">
    <name type="scientific">Methylogaea oryzae</name>
    <dbReference type="NCBI Taxonomy" id="1295382"/>
    <lineage>
        <taxon>Bacteria</taxon>
        <taxon>Pseudomonadati</taxon>
        <taxon>Pseudomonadota</taxon>
        <taxon>Gammaproteobacteria</taxon>
        <taxon>Methylococcales</taxon>
        <taxon>Methylococcaceae</taxon>
        <taxon>Methylogaea</taxon>
    </lineage>
</organism>
<dbReference type="RefSeq" id="WP_054772753.1">
    <property type="nucleotide sequence ID" value="NZ_AP019782.1"/>
</dbReference>
<gene>
    <name evidence="1" type="ORF">MoryE10_03130</name>
</gene>
<dbReference type="AlphaFoldDB" id="A0A8D4VM90"/>
<sequence length="66" mass="7013">MSNIAKCPKCENHQTEINVAPITARDGTQKTLKAAVYTCRSCGTILAAGPDPYVLSEHIAGLVKGR</sequence>
<evidence type="ECO:0000313" key="2">
    <source>
        <dbReference type="Proteomes" id="UP000824988"/>
    </source>
</evidence>